<protein>
    <submittedName>
        <fullName evidence="1">Uncharacterized protein</fullName>
    </submittedName>
</protein>
<reference evidence="1 2" key="1">
    <citation type="journal article" date="2020" name="Genomics">
        <title>Complete, high-quality genomes from long-read metagenomic sequencing of two wolf lichen thalli reveals enigmatic genome architecture.</title>
        <authorList>
            <person name="McKenzie S.K."/>
            <person name="Walston R.F."/>
            <person name="Allen J.L."/>
        </authorList>
    </citation>
    <scope>NUCLEOTIDE SEQUENCE [LARGE SCALE GENOMIC DNA]</scope>
    <source>
        <strain evidence="1">WasteWater2</strain>
    </source>
</reference>
<name>A0A8H6G719_9LECA</name>
<sequence>MTKCWYPKTHNHIAPSNHDDIRAYDDSGTVKEATISRQFGGNSESPVSAENECFPDFMIVTTESLDEGGGLGMRS</sequence>
<accession>A0A8H6G719</accession>
<comment type="caution">
    <text evidence="1">The sequence shown here is derived from an EMBL/GenBank/DDBJ whole genome shotgun (WGS) entry which is preliminary data.</text>
</comment>
<dbReference type="GeneID" id="59282209"/>
<proteinExistence type="predicted"/>
<dbReference type="EMBL" id="JACCJC010000001">
    <property type="protein sequence ID" value="KAF6241818.1"/>
    <property type="molecule type" value="Genomic_DNA"/>
</dbReference>
<organism evidence="1 2">
    <name type="scientific">Letharia columbiana</name>
    <dbReference type="NCBI Taxonomy" id="112416"/>
    <lineage>
        <taxon>Eukaryota</taxon>
        <taxon>Fungi</taxon>
        <taxon>Dikarya</taxon>
        <taxon>Ascomycota</taxon>
        <taxon>Pezizomycotina</taxon>
        <taxon>Lecanoromycetes</taxon>
        <taxon>OSLEUM clade</taxon>
        <taxon>Lecanoromycetidae</taxon>
        <taxon>Lecanorales</taxon>
        <taxon>Lecanorineae</taxon>
        <taxon>Parmeliaceae</taxon>
        <taxon>Letharia</taxon>
    </lineage>
</organism>
<gene>
    <name evidence="1" type="ORF">HO173_000530</name>
</gene>
<evidence type="ECO:0000313" key="1">
    <source>
        <dbReference type="EMBL" id="KAF6241818.1"/>
    </source>
</evidence>
<dbReference type="Proteomes" id="UP000578531">
    <property type="component" value="Unassembled WGS sequence"/>
</dbReference>
<evidence type="ECO:0000313" key="2">
    <source>
        <dbReference type="Proteomes" id="UP000578531"/>
    </source>
</evidence>
<keyword evidence="2" id="KW-1185">Reference proteome</keyword>
<dbReference type="RefSeq" id="XP_037171058.1">
    <property type="nucleotide sequence ID" value="XM_037302479.1"/>
</dbReference>
<dbReference type="AlphaFoldDB" id="A0A8H6G719"/>